<dbReference type="EMBL" id="FZOJ01000011">
    <property type="protein sequence ID" value="SNS48485.1"/>
    <property type="molecule type" value="Genomic_DNA"/>
</dbReference>
<keyword evidence="2 3" id="KW-0732">Signal</keyword>
<dbReference type="OrthoDB" id="9783240at2"/>
<protein>
    <submittedName>
        <fullName evidence="5">Amino acid/amide ABC transporter substrate-binding protein, HAAT family</fullName>
    </submittedName>
</protein>
<dbReference type="PROSITE" id="PS51257">
    <property type="entry name" value="PROKAR_LIPOPROTEIN"/>
    <property type="match status" value="1"/>
</dbReference>
<comment type="similarity">
    <text evidence="1">Belongs to the leucine-binding protein family.</text>
</comment>
<name>A0A239EV27_9FIRM</name>
<dbReference type="AlphaFoldDB" id="A0A239EV27"/>
<organism evidence="5 6">
    <name type="scientific">Anaerovirgula multivorans</name>
    <dbReference type="NCBI Taxonomy" id="312168"/>
    <lineage>
        <taxon>Bacteria</taxon>
        <taxon>Bacillati</taxon>
        <taxon>Bacillota</taxon>
        <taxon>Clostridia</taxon>
        <taxon>Peptostreptococcales</taxon>
        <taxon>Natronincolaceae</taxon>
        <taxon>Anaerovirgula</taxon>
    </lineage>
</organism>
<gene>
    <name evidence="5" type="ORF">SAMN05446037_101148</name>
</gene>
<dbReference type="InterPro" id="IPR051010">
    <property type="entry name" value="BCAA_transport"/>
</dbReference>
<dbReference type="InterPro" id="IPR028081">
    <property type="entry name" value="Leu-bd"/>
</dbReference>
<dbReference type="RefSeq" id="WP_089283227.1">
    <property type="nucleotide sequence ID" value="NZ_FZOJ01000011.1"/>
</dbReference>
<dbReference type="PANTHER" id="PTHR30483">
    <property type="entry name" value="LEUCINE-SPECIFIC-BINDING PROTEIN"/>
    <property type="match status" value="1"/>
</dbReference>
<evidence type="ECO:0000256" key="1">
    <source>
        <dbReference type="ARBA" id="ARBA00010062"/>
    </source>
</evidence>
<evidence type="ECO:0000259" key="4">
    <source>
        <dbReference type="Pfam" id="PF13458"/>
    </source>
</evidence>
<accession>A0A239EV27</accession>
<dbReference type="Proteomes" id="UP000198304">
    <property type="component" value="Unassembled WGS sequence"/>
</dbReference>
<feature type="chain" id="PRO_5038412500" evidence="3">
    <location>
        <begin position="29"/>
        <end position="396"/>
    </location>
</feature>
<sequence length="396" mass="42537">MKKWLSILLVMLLVLSLGLTGCSSNAPAEAPADETPEEVADDDEVIRIGVFEPITGANAAGGALEVEGVRLANELYPEVLGKKVELVIADNKSDVVEAASAAARLVERDKVTAIIGSWGSGYSIAAGDIVRDARIPAVAASATNPLVTQGNEYYFRVCFIDPFQGTVMANYAFNNLGAKKAAIIQEVSNDYAVGLAKFFTDSFRELTSDEDSIIEVANYNTGDQDFSSQLLNISSKNPDVIFAPGNFTESALVIQQARQLGIDVPIIGGDTWETPEFIDIGQEFVEGAVFSTFFTSETPITKESEKFLDTYRSKYNREPAAVTALGYDAYILILDAITRANSTDPVAITQEIAKTQGFEGAAGIITLDVNGDAVKSAVIKTVKDGEFTYLDTIEPY</sequence>
<dbReference type="CDD" id="cd06347">
    <property type="entry name" value="PBP1_ABC_LivK_ligand_binding-like"/>
    <property type="match status" value="1"/>
</dbReference>
<keyword evidence="6" id="KW-1185">Reference proteome</keyword>
<dbReference type="SUPFAM" id="SSF53822">
    <property type="entry name" value="Periplasmic binding protein-like I"/>
    <property type="match status" value="1"/>
</dbReference>
<evidence type="ECO:0000256" key="3">
    <source>
        <dbReference type="SAM" id="SignalP"/>
    </source>
</evidence>
<dbReference type="PANTHER" id="PTHR30483:SF6">
    <property type="entry name" value="PERIPLASMIC BINDING PROTEIN OF ABC TRANSPORTER FOR NATURAL AMINO ACIDS"/>
    <property type="match status" value="1"/>
</dbReference>
<dbReference type="Gene3D" id="3.40.50.2300">
    <property type="match status" value="2"/>
</dbReference>
<dbReference type="Pfam" id="PF13458">
    <property type="entry name" value="Peripla_BP_6"/>
    <property type="match status" value="1"/>
</dbReference>
<evidence type="ECO:0000256" key="2">
    <source>
        <dbReference type="ARBA" id="ARBA00022729"/>
    </source>
</evidence>
<feature type="signal peptide" evidence="3">
    <location>
        <begin position="1"/>
        <end position="28"/>
    </location>
</feature>
<dbReference type="InterPro" id="IPR028082">
    <property type="entry name" value="Peripla_BP_I"/>
</dbReference>
<evidence type="ECO:0000313" key="6">
    <source>
        <dbReference type="Proteomes" id="UP000198304"/>
    </source>
</evidence>
<feature type="domain" description="Leucine-binding protein" evidence="4">
    <location>
        <begin position="46"/>
        <end position="383"/>
    </location>
</feature>
<reference evidence="5 6" key="1">
    <citation type="submission" date="2017-06" db="EMBL/GenBank/DDBJ databases">
        <authorList>
            <person name="Kim H.J."/>
            <person name="Triplett B.A."/>
        </authorList>
    </citation>
    <scope>NUCLEOTIDE SEQUENCE [LARGE SCALE GENOMIC DNA]</scope>
    <source>
        <strain evidence="5 6">SCA</strain>
    </source>
</reference>
<proteinExistence type="inferred from homology"/>
<evidence type="ECO:0000313" key="5">
    <source>
        <dbReference type="EMBL" id="SNS48485.1"/>
    </source>
</evidence>